<evidence type="ECO:0000256" key="3">
    <source>
        <dbReference type="ARBA" id="ARBA00022525"/>
    </source>
</evidence>
<evidence type="ECO:0000256" key="1">
    <source>
        <dbReference type="ARBA" id="ARBA00004613"/>
    </source>
</evidence>
<evidence type="ECO:0000256" key="4">
    <source>
        <dbReference type="RuleBase" id="RU367124"/>
    </source>
</evidence>
<evidence type="ECO:0000313" key="9">
    <source>
        <dbReference type="Proteomes" id="UP000286097"/>
    </source>
</evidence>
<comment type="domain">
    <text evidence="4">The RxLR-dEER motif acts to carry the protein into the host cell cytoplasm through binding to cell surface phosphatidylinositol-3-phosphate.</text>
</comment>
<evidence type="ECO:0000313" key="7">
    <source>
        <dbReference type="EMBL" id="RQM17526.1"/>
    </source>
</evidence>
<comment type="function">
    <text evidence="4">Effector that suppresses plant defense responses during pathogen infection.</text>
</comment>
<sequence length="121" mass="13203">MSSNEAVSAENHAYKLGVDTADTVQLNTHVQQNIGAQRFLRGDTPGDDSEERSNVEEMAEEFAKVVLKDSGAGISKSFWNDHPKARKAYEEALKSTSNIDIDKALAPKKGIKKPTSKKLGN</sequence>
<evidence type="ECO:0000313" key="6">
    <source>
        <dbReference type="EMBL" id="RMX67498.1"/>
    </source>
</evidence>
<comment type="subcellular location">
    <subcellularLocation>
        <location evidence="1 4">Secreted</location>
    </subcellularLocation>
</comment>
<feature type="region of interest" description="Disordered" evidence="5">
    <location>
        <begin position="35"/>
        <end position="54"/>
    </location>
</feature>
<dbReference type="EMBL" id="QLLG01000165">
    <property type="protein sequence ID" value="RMX67498.1"/>
    <property type="molecule type" value="Genomic_DNA"/>
</dbReference>
<comment type="similarity">
    <text evidence="2 4">Belongs to the RxLR effector family.</text>
</comment>
<dbReference type="InterPro" id="IPR031825">
    <property type="entry name" value="RXLR"/>
</dbReference>
<comment type="caution">
    <text evidence="6">The sequence shown here is derived from an EMBL/GenBank/DDBJ whole genome shotgun (WGS) entry which is preliminary data.</text>
</comment>
<dbReference type="Proteomes" id="UP000282087">
    <property type="component" value="Unassembled WGS sequence"/>
</dbReference>
<dbReference type="Pfam" id="PF16810">
    <property type="entry name" value="RXLR"/>
    <property type="match status" value="1"/>
</dbReference>
<reference evidence="8 9" key="1">
    <citation type="submission" date="2018-06" db="EMBL/GenBank/DDBJ databases">
        <title>Comparative genomics of downy mildews reveals potential adaptations to biotrophy.</title>
        <authorList>
            <person name="Fletcher K."/>
            <person name="Klosterman S.J."/>
            <person name="Derevnina L."/>
            <person name="Martin F."/>
            <person name="Koike S."/>
            <person name="Reyes Chin-Wo S."/>
            <person name="Mou B."/>
            <person name="Michelmore R."/>
        </authorList>
    </citation>
    <scope>NUCLEOTIDE SEQUENCE [LARGE SCALE GENOMIC DNA]</scope>
    <source>
        <strain evidence="7 9">R13</strain>
        <strain evidence="6 8">R14</strain>
    </source>
</reference>
<evidence type="ECO:0000256" key="5">
    <source>
        <dbReference type="SAM" id="MobiDB-lite"/>
    </source>
</evidence>
<keyword evidence="8" id="KW-1185">Reference proteome</keyword>
<name>A0A3M6VKQ4_9STRA</name>
<keyword evidence="3 4" id="KW-0964">Secreted</keyword>
<evidence type="ECO:0000256" key="2">
    <source>
        <dbReference type="ARBA" id="ARBA00010400"/>
    </source>
</evidence>
<dbReference type="VEuPathDB" id="FungiDB:DD237_001953"/>
<dbReference type="AlphaFoldDB" id="A0A3M6VKQ4"/>
<protein>
    <recommendedName>
        <fullName evidence="4">RxLR effector protein</fullName>
    </recommendedName>
</protein>
<evidence type="ECO:0000313" key="8">
    <source>
        <dbReference type="Proteomes" id="UP000282087"/>
    </source>
</evidence>
<dbReference type="EMBL" id="QKXF01000094">
    <property type="protein sequence ID" value="RQM17526.1"/>
    <property type="molecule type" value="Genomic_DNA"/>
</dbReference>
<gene>
    <name evidence="7" type="ORF">DD237_001953</name>
    <name evidence="6" type="ORF">DD238_001272</name>
</gene>
<accession>A0A3M6VKQ4</accession>
<proteinExistence type="inferred from homology"/>
<organism evidence="6 8">
    <name type="scientific">Peronospora effusa</name>
    <dbReference type="NCBI Taxonomy" id="542832"/>
    <lineage>
        <taxon>Eukaryota</taxon>
        <taxon>Sar</taxon>
        <taxon>Stramenopiles</taxon>
        <taxon>Oomycota</taxon>
        <taxon>Peronosporomycetes</taxon>
        <taxon>Peronosporales</taxon>
        <taxon>Peronosporaceae</taxon>
        <taxon>Peronospora</taxon>
    </lineage>
</organism>
<dbReference type="Proteomes" id="UP000286097">
    <property type="component" value="Unassembled WGS sequence"/>
</dbReference>